<dbReference type="EMBL" id="VWYM01024993">
    <property type="protein sequence ID" value="NXR28367.1"/>
    <property type="molecule type" value="Genomic_DNA"/>
</dbReference>
<accession>A0A7L2JZ55</accession>
<comment type="caution">
    <text evidence="1">The sequence shown here is derived from an EMBL/GenBank/DDBJ whole genome shotgun (WGS) entry which is preliminary data.</text>
</comment>
<proteinExistence type="predicted"/>
<dbReference type="GO" id="GO:0005546">
    <property type="term" value="F:phosphatidylinositol-4,5-bisphosphate binding"/>
    <property type="evidence" value="ECO:0007669"/>
    <property type="project" value="TreeGrafter"/>
</dbReference>
<dbReference type="PANTHER" id="PTHR16399:SF18">
    <property type="entry name" value="GASDERMIN-A"/>
    <property type="match status" value="1"/>
</dbReference>
<gene>
    <name evidence="1" type="primary">Gsdma2</name>
    <name evidence="1" type="ORF">CINMEX_R10861</name>
</gene>
<feature type="non-terminal residue" evidence="1">
    <location>
        <position position="115"/>
    </location>
</feature>
<dbReference type="GO" id="GO:0070273">
    <property type="term" value="F:phosphatidylinositol-4-phosphate binding"/>
    <property type="evidence" value="ECO:0007669"/>
    <property type="project" value="TreeGrafter"/>
</dbReference>
<organism evidence="1 2">
    <name type="scientific">Cinclus mexicanus</name>
    <name type="common">American dipper</name>
    <dbReference type="NCBI Taxonomy" id="161649"/>
    <lineage>
        <taxon>Eukaryota</taxon>
        <taxon>Metazoa</taxon>
        <taxon>Chordata</taxon>
        <taxon>Craniata</taxon>
        <taxon>Vertebrata</taxon>
        <taxon>Euteleostomi</taxon>
        <taxon>Archelosauria</taxon>
        <taxon>Archosauria</taxon>
        <taxon>Dinosauria</taxon>
        <taxon>Saurischia</taxon>
        <taxon>Theropoda</taxon>
        <taxon>Coelurosauria</taxon>
        <taxon>Aves</taxon>
        <taxon>Neognathae</taxon>
        <taxon>Neoaves</taxon>
        <taxon>Telluraves</taxon>
        <taxon>Australaves</taxon>
        <taxon>Passeriformes</taxon>
        <taxon>Cinclidae</taxon>
        <taxon>Cinclus</taxon>
    </lineage>
</organism>
<evidence type="ECO:0000313" key="1">
    <source>
        <dbReference type="EMBL" id="NXR28367.1"/>
    </source>
</evidence>
<dbReference type="PANTHER" id="PTHR16399">
    <property type="entry name" value="GASDERMIN"/>
    <property type="match status" value="1"/>
</dbReference>
<sequence length="115" mass="12856">TFWTQTQFISAELMDDQLLLLLESLERKILSQQLNLVRTHITPGSYQGGTDYFNSNNISILLSFPHKEEQILTMELVELSGVQLQEDGSAVSRDEPLEAVAALFVALYALKLLSG</sequence>
<dbReference type="OrthoDB" id="9944616at2759"/>
<reference evidence="1 2" key="1">
    <citation type="submission" date="2019-09" db="EMBL/GenBank/DDBJ databases">
        <title>Bird 10,000 Genomes (B10K) Project - Family phase.</title>
        <authorList>
            <person name="Zhang G."/>
        </authorList>
    </citation>
    <scope>NUCLEOTIDE SEQUENCE [LARGE SCALE GENOMIC DNA]</scope>
    <source>
        <strain evidence="1">B10K-DU-001-77</strain>
        <tissue evidence="1">Muscle</tissue>
    </source>
</reference>
<dbReference type="GO" id="GO:0001786">
    <property type="term" value="F:phosphatidylserine binding"/>
    <property type="evidence" value="ECO:0007669"/>
    <property type="project" value="TreeGrafter"/>
</dbReference>
<protein>
    <submittedName>
        <fullName evidence="1">GSDA2 protein</fullName>
    </submittedName>
</protein>
<dbReference type="InterPro" id="IPR007677">
    <property type="entry name" value="Gasdermin"/>
</dbReference>
<keyword evidence="2" id="KW-1185">Reference proteome</keyword>
<dbReference type="AlphaFoldDB" id="A0A7L2JZ55"/>
<dbReference type="GO" id="GO:0070269">
    <property type="term" value="P:pyroptotic inflammatory response"/>
    <property type="evidence" value="ECO:0007669"/>
    <property type="project" value="TreeGrafter"/>
</dbReference>
<name>A0A7L2JZ55_CINMU</name>
<evidence type="ECO:0000313" key="2">
    <source>
        <dbReference type="Proteomes" id="UP000590623"/>
    </source>
</evidence>
<dbReference type="Proteomes" id="UP000590623">
    <property type="component" value="Unassembled WGS sequence"/>
</dbReference>
<dbReference type="GO" id="GO:0042742">
    <property type="term" value="P:defense response to bacterium"/>
    <property type="evidence" value="ECO:0007669"/>
    <property type="project" value="TreeGrafter"/>
</dbReference>
<feature type="non-terminal residue" evidence="1">
    <location>
        <position position="1"/>
    </location>
</feature>